<dbReference type="InterPro" id="IPR036527">
    <property type="entry name" value="SCP2_sterol-bd_dom_sf"/>
</dbReference>
<dbReference type="PANTHER" id="PTHR37817">
    <property type="entry name" value="N-ACETYLTRANSFERASE EIS"/>
    <property type="match status" value="1"/>
</dbReference>
<dbReference type="InterPro" id="IPR000182">
    <property type="entry name" value="GNAT_dom"/>
</dbReference>
<dbReference type="EC" id="2.3.1.-" evidence="6"/>
<dbReference type="RefSeq" id="WP_369047239.1">
    <property type="nucleotide sequence ID" value="NZ_CP163302.1"/>
</dbReference>
<dbReference type="Gene3D" id="3.40.630.30">
    <property type="match status" value="2"/>
</dbReference>
<dbReference type="Pfam" id="PF13527">
    <property type="entry name" value="Acetyltransf_9"/>
    <property type="match status" value="1"/>
</dbReference>
<dbReference type="GO" id="GO:0034069">
    <property type="term" value="F:aminoglycoside N-acetyltransferase activity"/>
    <property type="evidence" value="ECO:0007669"/>
    <property type="project" value="TreeGrafter"/>
</dbReference>
<dbReference type="GO" id="GO:0030649">
    <property type="term" value="P:aminoglycoside antibiotic catabolic process"/>
    <property type="evidence" value="ECO:0007669"/>
    <property type="project" value="TreeGrafter"/>
</dbReference>
<dbReference type="InterPro" id="IPR025559">
    <property type="entry name" value="Eis_dom"/>
</dbReference>
<dbReference type="SUPFAM" id="SSF55729">
    <property type="entry name" value="Acyl-CoA N-acyltransferases (Nat)"/>
    <property type="match status" value="1"/>
</dbReference>
<evidence type="ECO:0000256" key="2">
    <source>
        <dbReference type="ARBA" id="ARBA00022679"/>
    </source>
</evidence>
<gene>
    <name evidence="6" type="ORF">AB5L97_08975</name>
</gene>
<feature type="domain" description="N-acetyltransferase" evidence="5">
    <location>
        <begin position="42"/>
        <end position="182"/>
    </location>
</feature>
<evidence type="ECO:0000259" key="5">
    <source>
        <dbReference type="PROSITE" id="PS51186"/>
    </source>
</evidence>
<sequence length="448" mass="48610">MTVQPGSSPADAYEIRRFRAAPATAPDFGVTEQWIRAVNYGFYEKAIGEEYLAKIAQAYLDDDRELTGAYETLASGSPAFGHERPVATFGTLRKTLNVGHGQLVQAHLVTAVTVRTDHRRRGLLRRLMGEDLARAKADGVAIAALTASEASIYRRFGFGVATRERRITVTTGPQFRLAVPTSGRVIAAEPSAMLDLAPKIFARAHRATPGSVDRQERYRLRAAGQWDHETGGTDAALRVAVHLDDDGTADGYAAYSFRGWDHEPATVSIRDLVAATPEAYLGLWDYLGSLDLIRSVEWDEAPVEDPLAWALVDPRAIRLGVDTDMLWLRILDVEAALGARHLAHDGELVLRVEDPLGFTTGTYRLAVSAGRSHIERLADDDTTPGDLALDIAELSSVYVGGVSPVTLAEAGRIRAGRSGGSARLVTDASLTLARMFAVERPAHCSTHF</sequence>
<dbReference type="InterPro" id="IPR041380">
    <property type="entry name" value="Acetyltransf_17"/>
</dbReference>
<reference evidence="6" key="1">
    <citation type="submission" date="2024-07" db="EMBL/GenBank/DDBJ databases">
        <authorList>
            <person name="fu j."/>
        </authorList>
    </citation>
    <scope>NUCLEOTIDE SEQUENCE</scope>
    <source>
        <strain evidence="6">P10A9</strain>
    </source>
</reference>
<dbReference type="SUPFAM" id="SSF55718">
    <property type="entry name" value="SCP-like"/>
    <property type="match status" value="1"/>
</dbReference>
<dbReference type="Pfam" id="PF17668">
    <property type="entry name" value="Acetyltransf_17"/>
    <property type="match status" value="1"/>
</dbReference>
<dbReference type="EMBL" id="CP163302">
    <property type="protein sequence ID" value="XDP47089.1"/>
    <property type="molecule type" value="Genomic_DNA"/>
</dbReference>
<dbReference type="InterPro" id="IPR051554">
    <property type="entry name" value="Acetyltransferase_Eis"/>
</dbReference>
<evidence type="ECO:0000313" key="6">
    <source>
        <dbReference type="EMBL" id="XDP47089.1"/>
    </source>
</evidence>
<protein>
    <submittedName>
        <fullName evidence="6">GNAT family N-acetyltransferase</fullName>
        <ecNumber evidence="6">2.3.1.-</ecNumber>
    </submittedName>
</protein>
<feature type="binding site" evidence="4">
    <location>
        <begin position="148"/>
        <end position="149"/>
    </location>
    <ligand>
        <name>acetyl-CoA</name>
        <dbReference type="ChEBI" id="CHEBI:57288"/>
    </ligand>
</feature>
<dbReference type="PROSITE" id="PS51186">
    <property type="entry name" value="GNAT"/>
    <property type="match status" value="1"/>
</dbReference>
<evidence type="ECO:0000256" key="1">
    <source>
        <dbReference type="ARBA" id="ARBA00009213"/>
    </source>
</evidence>
<keyword evidence="2 4" id="KW-0808">Transferase</keyword>
<dbReference type="InterPro" id="IPR016181">
    <property type="entry name" value="Acyl_CoA_acyltransferase"/>
</dbReference>
<comment type="similarity">
    <text evidence="1 4">Belongs to the acetyltransferase Eis family.</text>
</comment>
<dbReference type="InterPro" id="IPR022902">
    <property type="entry name" value="NAcTrfase_Eis"/>
</dbReference>
<dbReference type="AlphaFoldDB" id="A0AB39L804"/>
<accession>A0AB39L804</accession>
<dbReference type="HAMAP" id="MF_01812">
    <property type="entry name" value="Eis"/>
    <property type="match status" value="1"/>
</dbReference>
<evidence type="ECO:0000256" key="3">
    <source>
        <dbReference type="ARBA" id="ARBA00023315"/>
    </source>
</evidence>
<comment type="subunit">
    <text evidence="4">Homohexamer; trimer of dimers.</text>
</comment>
<proteinExistence type="inferred from homology"/>
<dbReference type="Pfam" id="PF13530">
    <property type="entry name" value="SCP2_2"/>
    <property type="match status" value="1"/>
</dbReference>
<feature type="binding site" evidence="4">
    <location>
        <begin position="120"/>
        <end position="125"/>
    </location>
    <ligand>
        <name>acetyl-CoA</name>
        <dbReference type="ChEBI" id="CHEBI:57288"/>
    </ligand>
</feature>
<feature type="binding site" evidence="4">
    <location>
        <begin position="112"/>
        <end position="114"/>
    </location>
    <ligand>
        <name>acetyl-CoA</name>
        <dbReference type="ChEBI" id="CHEBI:57288"/>
    </ligand>
</feature>
<dbReference type="KEGG" id="spue:AB5L97_08975"/>
<dbReference type="NCBIfam" id="NF002369">
    <property type="entry name" value="PRK01346.1-6"/>
    <property type="match status" value="1"/>
</dbReference>
<dbReference type="PANTHER" id="PTHR37817:SF1">
    <property type="entry name" value="N-ACETYLTRANSFERASE EIS"/>
    <property type="match status" value="1"/>
</dbReference>
<dbReference type="Gene3D" id="3.30.1050.10">
    <property type="entry name" value="SCP2 sterol-binding domain"/>
    <property type="match status" value="1"/>
</dbReference>
<feature type="active site" description="Proton donor" evidence="4">
    <location>
        <position position="153"/>
    </location>
</feature>
<feature type="active site" description="Proton acceptor; via carboxylate" evidence="4">
    <location>
        <position position="448"/>
    </location>
</feature>
<keyword evidence="3 4" id="KW-0012">Acyltransferase</keyword>
<organism evidence="6">
    <name type="scientific">Sinomonas puerhi</name>
    <dbReference type="NCBI Taxonomy" id="3238584"/>
    <lineage>
        <taxon>Bacteria</taxon>
        <taxon>Bacillati</taxon>
        <taxon>Actinomycetota</taxon>
        <taxon>Actinomycetes</taxon>
        <taxon>Micrococcales</taxon>
        <taxon>Micrococcaceae</taxon>
        <taxon>Sinomonas</taxon>
    </lineage>
</organism>
<name>A0AB39L804_9MICC</name>
<evidence type="ECO:0000256" key="4">
    <source>
        <dbReference type="HAMAP-Rule" id="MF_01812"/>
    </source>
</evidence>